<evidence type="ECO:0000256" key="2">
    <source>
        <dbReference type="ARBA" id="ARBA00023295"/>
    </source>
</evidence>
<protein>
    <submittedName>
        <fullName evidence="4">Alpha-galactosidase</fullName>
    </submittedName>
</protein>
<dbReference type="OrthoDB" id="9807519at2"/>
<evidence type="ECO:0000313" key="4">
    <source>
        <dbReference type="EMBL" id="KAB1155482.1"/>
    </source>
</evidence>
<feature type="signal peptide" evidence="3">
    <location>
        <begin position="1"/>
        <end position="24"/>
    </location>
</feature>
<reference evidence="4 5" key="1">
    <citation type="submission" date="2019-09" db="EMBL/GenBank/DDBJ databases">
        <title>Flavobacterium sp. nov., isolated from glacier ice.</title>
        <authorList>
            <person name="Liu Q."/>
        </authorList>
    </citation>
    <scope>NUCLEOTIDE SEQUENCE [LARGE SCALE GENOMIC DNA]</scope>
    <source>
        <strain evidence="4 5">NBRC 112527</strain>
    </source>
</reference>
<dbReference type="Gene3D" id="3.20.20.70">
    <property type="entry name" value="Aldolase class I"/>
    <property type="match status" value="1"/>
</dbReference>
<comment type="caution">
    <text evidence="4">The sequence shown here is derived from an EMBL/GenBank/DDBJ whole genome shotgun (WGS) entry which is preliminary data.</text>
</comment>
<name>A0A7J5AD34_9FLAO</name>
<dbReference type="GO" id="GO:0004557">
    <property type="term" value="F:alpha-galactosidase activity"/>
    <property type="evidence" value="ECO:0007669"/>
    <property type="project" value="InterPro"/>
</dbReference>
<keyword evidence="5" id="KW-1185">Reference proteome</keyword>
<gene>
    <name evidence="4" type="ORF">F6464_10215</name>
</gene>
<evidence type="ECO:0000313" key="5">
    <source>
        <dbReference type="Proteomes" id="UP000490922"/>
    </source>
</evidence>
<dbReference type="SUPFAM" id="SSF51445">
    <property type="entry name" value="(Trans)glycosidases"/>
    <property type="match status" value="1"/>
</dbReference>
<evidence type="ECO:0000256" key="3">
    <source>
        <dbReference type="SAM" id="SignalP"/>
    </source>
</evidence>
<dbReference type="PANTHER" id="PTHR43053:SF3">
    <property type="entry name" value="ALPHA-GALACTOSIDASE C-RELATED"/>
    <property type="match status" value="1"/>
</dbReference>
<evidence type="ECO:0000256" key="1">
    <source>
        <dbReference type="ARBA" id="ARBA00022801"/>
    </source>
</evidence>
<organism evidence="4 5">
    <name type="scientific">Flavobacterium luteum</name>
    <dbReference type="NCBI Taxonomy" id="2026654"/>
    <lineage>
        <taxon>Bacteria</taxon>
        <taxon>Pseudomonadati</taxon>
        <taxon>Bacteroidota</taxon>
        <taxon>Flavobacteriia</taxon>
        <taxon>Flavobacteriales</taxon>
        <taxon>Flavobacteriaceae</taxon>
        <taxon>Flavobacterium</taxon>
    </lineage>
</organism>
<sequence>MSKKIKKTVTTLSIVFLNVLMSFAGTNQQWKEIRVDVKANGTVSTTNSLKEIKNGFQQLSITLSNKGNKPITIERISIIIPLETQLSDNLDMVYGGSCMGRTPLLKQKIGSQTNRSSSNMYEMLRLSDGQYLFAGATSWRIFMPNFTLKQGVFEVWSDGEGKQLKPGQTIQYEQIVLRRANNWLDLLDQFGTAIAAENKITKLKPADFKGWATWDYYGRVFTPKDIYGNMDQLNQLAPEVNMIQIDGGWWTERGDYKTLNSGLLPGGVKEIVSRITSEGKTPGIHFDGFRGDEASEIYKTHPEYFLHDQDGKLVVEENEKADKVMHYIYFDYSHPGARSYIADCIKNMKDNWGIRYFKVDFMRYGLQNDIKLKNKHVKSFKAYDPTITGVERFRLGMKTMREAMGDDIYFLGCSAVFGPAIGFVDGMRTGGDINPIYQAFPERCLGNLSNFYLSGKVFNGDADYLVFREAIDEDSTVSQEDVKHGHSMTMNEAQMWADFNKLYGTTRLQSDNLMTLRPERKALSKEVFEFPAMEETVPLDFWEHGTSKQDGFELIIARKDKDIYLGVFNWSDKPKEYDLKAFGKTSPVLLEGRHSKIFKYEGKESFDQLCKKLQSR</sequence>
<dbReference type="CDD" id="cd14791">
    <property type="entry name" value="GH36"/>
    <property type="match status" value="1"/>
</dbReference>
<dbReference type="RefSeq" id="WP_151107709.1">
    <property type="nucleotide sequence ID" value="NZ_WAEM01000005.1"/>
</dbReference>
<dbReference type="Proteomes" id="UP000490922">
    <property type="component" value="Unassembled WGS sequence"/>
</dbReference>
<keyword evidence="3" id="KW-0732">Signal</keyword>
<proteinExistence type="predicted"/>
<keyword evidence="1" id="KW-0378">Hydrolase</keyword>
<dbReference type="PANTHER" id="PTHR43053">
    <property type="entry name" value="GLYCOSIDASE FAMILY 31"/>
    <property type="match status" value="1"/>
</dbReference>
<keyword evidence="2" id="KW-0326">Glycosidase</keyword>
<dbReference type="InterPro" id="IPR002252">
    <property type="entry name" value="Glyco_hydro_36"/>
</dbReference>
<dbReference type="InterPro" id="IPR017853">
    <property type="entry name" value="GH"/>
</dbReference>
<dbReference type="EMBL" id="WAEM01000005">
    <property type="protein sequence ID" value="KAB1155482.1"/>
    <property type="molecule type" value="Genomic_DNA"/>
</dbReference>
<dbReference type="Pfam" id="PF02065">
    <property type="entry name" value="Melibiase"/>
    <property type="match status" value="1"/>
</dbReference>
<dbReference type="InterPro" id="IPR013785">
    <property type="entry name" value="Aldolase_TIM"/>
</dbReference>
<dbReference type="AlphaFoldDB" id="A0A7J5AD34"/>
<dbReference type="GO" id="GO:0016052">
    <property type="term" value="P:carbohydrate catabolic process"/>
    <property type="evidence" value="ECO:0007669"/>
    <property type="project" value="InterPro"/>
</dbReference>
<accession>A0A7J5AD34</accession>
<feature type="chain" id="PRO_5029736176" evidence="3">
    <location>
        <begin position="25"/>
        <end position="616"/>
    </location>
</feature>
<dbReference type="InterPro" id="IPR050985">
    <property type="entry name" value="Alpha-glycosidase_related"/>
</dbReference>